<dbReference type="SUPFAM" id="SSF47413">
    <property type="entry name" value="lambda repressor-like DNA-binding domains"/>
    <property type="match status" value="1"/>
</dbReference>
<dbReference type="Proteomes" id="UP000318833">
    <property type="component" value="Unassembled WGS sequence"/>
</dbReference>
<feature type="domain" description="HTH cro/C1-type" evidence="6">
    <location>
        <begin position="4"/>
        <end position="57"/>
    </location>
</feature>
<evidence type="ECO:0000256" key="2">
    <source>
        <dbReference type="ARBA" id="ARBA00022692"/>
    </source>
</evidence>
<accession>A0A554VLX9</accession>
<feature type="transmembrane region" description="Helical" evidence="5">
    <location>
        <begin position="110"/>
        <end position="130"/>
    </location>
</feature>
<dbReference type="SMART" id="SM00530">
    <property type="entry name" value="HTH_XRE"/>
    <property type="match status" value="1"/>
</dbReference>
<name>A0A554VLX9_9FLAO</name>
<reference evidence="7 8" key="1">
    <citation type="submission" date="2019-07" db="EMBL/GenBank/DDBJ databases">
        <title>The draft genome sequence of Aquimarina algiphila M91.</title>
        <authorList>
            <person name="Meng X."/>
        </authorList>
    </citation>
    <scope>NUCLEOTIDE SEQUENCE [LARGE SCALE GENOMIC DNA]</scope>
    <source>
        <strain evidence="7 8">M91</strain>
    </source>
</reference>
<protein>
    <submittedName>
        <fullName evidence="7">Helix-turn-helix transcriptional regulator</fullName>
    </submittedName>
</protein>
<evidence type="ECO:0000313" key="7">
    <source>
        <dbReference type="EMBL" id="TSE09182.1"/>
    </source>
</evidence>
<dbReference type="InterPro" id="IPR001387">
    <property type="entry name" value="Cro/C1-type_HTH"/>
</dbReference>
<dbReference type="Pfam" id="PF09685">
    <property type="entry name" value="MamF_MmsF"/>
    <property type="match status" value="1"/>
</dbReference>
<keyword evidence="4 5" id="KW-0472">Membrane</keyword>
<organism evidence="7 8">
    <name type="scientific">Aquimarina algiphila</name>
    <dbReference type="NCBI Taxonomy" id="2047982"/>
    <lineage>
        <taxon>Bacteria</taxon>
        <taxon>Pseudomonadati</taxon>
        <taxon>Bacteroidota</taxon>
        <taxon>Flavobacteriia</taxon>
        <taxon>Flavobacteriales</taxon>
        <taxon>Flavobacteriaceae</taxon>
        <taxon>Aquimarina</taxon>
    </lineage>
</organism>
<dbReference type="Pfam" id="PF01381">
    <property type="entry name" value="HTH_3"/>
    <property type="match status" value="1"/>
</dbReference>
<dbReference type="Gene3D" id="1.10.260.40">
    <property type="entry name" value="lambda repressor-like DNA-binding domains"/>
    <property type="match status" value="1"/>
</dbReference>
<dbReference type="PROSITE" id="PS50943">
    <property type="entry name" value="HTH_CROC1"/>
    <property type="match status" value="1"/>
</dbReference>
<dbReference type="CDD" id="cd00093">
    <property type="entry name" value="HTH_XRE"/>
    <property type="match status" value="1"/>
</dbReference>
<proteinExistence type="predicted"/>
<dbReference type="InterPro" id="IPR010982">
    <property type="entry name" value="Lambda_DNA-bd_dom_sf"/>
</dbReference>
<comment type="caution">
    <text evidence="7">The sequence shown here is derived from an EMBL/GenBank/DDBJ whole genome shotgun (WGS) entry which is preliminary data.</text>
</comment>
<evidence type="ECO:0000256" key="3">
    <source>
        <dbReference type="ARBA" id="ARBA00022989"/>
    </source>
</evidence>
<dbReference type="GO" id="GO:0003677">
    <property type="term" value="F:DNA binding"/>
    <property type="evidence" value="ECO:0007669"/>
    <property type="project" value="InterPro"/>
</dbReference>
<feature type="transmembrane region" description="Helical" evidence="5">
    <location>
        <begin position="142"/>
        <end position="163"/>
    </location>
</feature>
<evidence type="ECO:0000256" key="4">
    <source>
        <dbReference type="ARBA" id="ARBA00023136"/>
    </source>
</evidence>
<keyword evidence="2 5" id="KW-0812">Transmembrane</keyword>
<evidence type="ECO:0000313" key="8">
    <source>
        <dbReference type="Proteomes" id="UP000318833"/>
    </source>
</evidence>
<evidence type="ECO:0000259" key="6">
    <source>
        <dbReference type="PROSITE" id="PS50943"/>
    </source>
</evidence>
<dbReference type="AlphaFoldDB" id="A0A554VLX9"/>
<dbReference type="OrthoDB" id="1357763at2"/>
<evidence type="ECO:0000256" key="5">
    <source>
        <dbReference type="SAM" id="Phobius"/>
    </source>
</evidence>
<gene>
    <name evidence="7" type="ORF">FOF46_09960</name>
</gene>
<keyword evidence="3 5" id="KW-1133">Transmembrane helix</keyword>
<dbReference type="RefSeq" id="WP_143916354.1">
    <property type="nucleotide sequence ID" value="NZ_CANMIK010000016.1"/>
</dbReference>
<comment type="subcellular location">
    <subcellularLocation>
        <location evidence="1">Membrane</location>
        <topology evidence="1">Multi-pass membrane protein</topology>
    </subcellularLocation>
</comment>
<dbReference type="InterPro" id="IPR019109">
    <property type="entry name" value="MamF_MmsF"/>
</dbReference>
<evidence type="ECO:0000256" key="1">
    <source>
        <dbReference type="ARBA" id="ARBA00004141"/>
    </source>
</evidence>
<feature type="transmembrane region" description="Helical" evidence="5">
    <location>
        <begin position="78"/>
        <end position="98"/>
    </location>
</feature>
<dbReference type="EMBL" id="VLNR01000016">
    <property type="protein sequence ID" value="TSE09182.1"/>
    <property type="molecule type" value="Genomic_DNA"/>
</dbReference>
<keyword evidence="8" id="KW-1185">Reference proteome</keyword>
<sequence length="178" mass="20200">MSKLLEYREKLNLTQEELAEKSRISVRTIQRIEAGARLKGHTLNAISEALNISKEELVKEKSEETLDLKLVKLINLSSLPFVAIPFANILVPAAIIYFKKEYNSLTKQIISVQIMWTIVSGTLFLLSPFFNRVFTSDIRLTLPVLIVSILLNIIIILINAIGLDKNKSLRIHLKFSII</sequence>